<keyword evidence="2" id="KW-1185">Reference proteome</keyword>
<gene>
    <name evidence="1" type="ORF">BDV28DRAFT_34856</name>
</gene>
<protein>
    <submittedName>
        <fullName evidence="1">Uncharacterized protein</fullName>
    </submittedName>
</protein>
<dbReference type="EMBL" id="ML739050">
    <property type="protein sequence ID" value="KAE8355576.1"/>
    <property type="molecule type" value="Genomic_DNA"/>
</dbReference>
<dbReference type="AlphaFoldDB" id="A0A5N6ZF92"/>
<organism evidence="1 2">
    <name type="scientific">Aspergillus coremiiformis</name>
    <dbReference type="NCBI Taxonomy" id="138285"/>
    <lineage>
        <taxon>Eukaryota</taxon>
        <taxon>Fungi</taxon>
        <taxon>Dikarya</taxon>
        <taxon>Ascomycota</taxon>
        <taxon>Pezizomycotina</taxon>
        <taxon>Eurotiomycetes</taxon>
        <taxon>Eurotiomycetidae</taxon>
        <taxon>Eurotiales</taxon>
        <taxon>Aspergillaceae</taxon>
        <taxon>Aspergillus</taxon>
        <taxon>Aspergillus subgen. Circumdati</taxon>
    </lineage>
</organism>
<proteinExistence type="predicted"/>
<accession>A0A5N6ZF92</accession>
<evidence type="ECO:0000313" key="2">
    <source>
        <dbReference type="Proteomes" id="UP000327118"/>
    </source>
</evidence>
<sequence length="97" mass="10661">MLREKSTSVNEADYSKSDVSLSLTVDRAALSPCVIASTVADFTPSHTEKFTFVYSKDKFSNSESPMIKSIASHLRLPDAVHEKLAGLIQKVWQSAVD</sequence>
<evidence type="ECO:0000313" key="1">
    <source>
        <dbReference type="EMBL" id="KAE8355576.1"/>
    </source>
</evidence>
<reference evidence="2" key="1">
    <citation type="submission" date="2019-04" db="EMBL/GenBank/DDBJ databases">
        <title>Friends and foes A comparative genomics studyof 23 Aspergillus species from section Flavi.</title>
        <authorList>
            <consortium name="DOE Joint Genome Institute"/>
            <person name="Kjaerbolling I."/>
            <person name="Vesth T."/>
            <person name="Frisvad J.C."/>
            <person name="Nybo J.L."/>
            <person name="Theobald S."/>
            <person name="Kildgaard S."/>
            <person name="Isbrandt T."/>
            <person name="Kuo A."/>
            <person name="Sato A."/>
            <person name="Lyhne E.K."/>
            <person name="Kogle M.E."/>
            <person name="Wiebenga A."/>
            <person name="Kun R.S."/>
            <person name="Lubbers R.J."/>
            <person name="Makela M.R."/>
            <person name="Barry K."/>
            <person name="Chovatia M."/>
            <person name="Clum A."/>
            <person name="Daum C."/>
            <person name="Haridas S."/>
            <person name="He G."/>
            <person name="LaButti K."/>
            <person name="Lipzen A."/>
            <person name="Mondo S."/>
            <person name="Riley R."/>
            <person name="Salamov A."/>
            <person name="Simmons B.A."/>
            <person name="Magnuson J.K."/>
            <person name="Henrissat B."/>
            <person name="Mortensen U.H."/>
            <person name="Larsen T.O."/>
            <person name="Devries R.P."/>
            <person name="Grigoriev I.V."/>
            <person name="Machida M."/>
            <person name="Baker S.E."/>
            <person name="Andersen M.R."/>
        </authorList>
    </citation>
    <scope>NUCLEOTIDE SEQUENCE [LARGE SCALE GENOMIC DNA]</scope>
    <source>
        <strain evidence="2">CBS 553.77</strain>
    </source>
</reference>
<name>A0A5N6ZF92_9EURO</name>
<dbReference type="Proteomes" id="UP000327118">
    <property type="component" value="Unassembled WGS sequence"/>
</dbReference>